<sequence>MESQTKVVAGYSYCATGKELKLSGSQGMYVVFEKVDQGSGLGQIVRWSGLFVEEVCSVVSERLVPGFGCEQKVAEKCSTFSHREVKDQVLVVKRKLKWG</sequence>
<dbReference type="AlphaFoldDB" id="A0A8X7S392"/>
<evidence type="ECO:0000313" key="1">
    <source>
        <dbReference type="EMBL" id="KAG2298413.1"/>
    </source>
</evidence>
<organism evidence="1 2">
    <name type="scientific">Brassica carinata</name>
    <name type="common">Ethiopian mustard</name>
    <name type="synonym">Abyssinian cabbage</name>
    <dbReference type="NCBI Taxonomy" id="52824"/>
    <lineage>
        <taxon>Eukaryota</taxon>
        <taxon>Viridiplantae</taxon>
        <taxon>Streptophyta</taxon>
        <taxon>Embryophyta</taxon>
        <taxon>Tracheophyta</taxon>
        <taxon>Spermatophyta</taxon>
        <taxon>Magnoliopsida</taxon>
        <taxon>eudicotyledons</taxon>
        <taxon>Gunneridae</taxon>
        <taxon>Pentapetalae</taxon>
        <taxon>rosids</taxon>
        <taxon>malvids</taxon>
        <taxon>Brassicales</taxon>
        <taxon>Brassicaceae</taxon>
        <taxon>Brassiceae</taxon>
        <taxon>Brassica</taxon>
    </lineage>
</organism>
<evidence type="ECO:0000313" key="2">
    <source>
        <dbReference type="Proteomes" id="UP000886595"/>
    </source>
</evidence>
<reference evidence="1 2" key="1">
    <citation type="submission" date="2020-02" db="EMBL/GenBank/DDBJ databases">
        <authorList>
            <person name="Ma Q."/>
            <person name="Huang Y."/>
            <person name="Song X."/>
            <person name="Pei D."/>
        </authorList>
    </citation>
    <scope>NUCLEOTIDE SEQUENCE [LARGE SCALE GENOMIC DNA]</scope>
    <source>
        <strain evidence="1">Sxm20200214</strain>
        <tissue evidence="1">Leaf</tissue>
    </source>
</reference>
<name>A0A8X7S392_BRACI</name>
<gene>
    <name evidence="1" type="ORF">Bca52824_034885</name>
</gene>
<comment type="caution">
    <text evidence="1">The sequence shown here is derived from an EMBL/GenBank/DDBJ whole genome shotgun (WGS) entry which is preliminary data.</text>
</comment>
<proteinExistence type="predicted"/>
<dbReference type="EMBL" id="JAAMPC010000008">
    <property type="protein sequence ID" value="KAG2298413.1"/>
    <property type="molecule type" value="Genomic_DNA"/>
</dbReference>
<accession>A0A8X7S392</accession>
<protein>
    <submittedName>
        <fullName evidence="1">Uncharacterized protein</fullName>
    </submittedName>
</protein>
<keyword evidence="2" id="KW-1185">Reference proteome</keyword>
<dbReference type="Proteomes" id="UP000886595">
    <property type="component" value="Unassembled WGS sequence"/>
</dbReference>